<feature type="domain" description="MbtH-like" evidence="1">
    <location>
        <begin position="3"/>
        <end position="53"/>
    </location>
</feature>
<dbReference type="SUPFAM" id="SSF160582">
    <property type="entry name" value="MbtH-like"/>
    <property type="match status" value="1"/>
</dbReference>
<keyword evidence="3" id="KW-1185">Reference proteome</keyword>
<dbReference type="PANTHER" id="PTHR38444:SF1">
    <property type="entry name" value="ENTEROBACTIN BIOSYNTHESIS PROTEIN YBDZ"/>
    <property type="match status" value="1"/>
</dbReference>
<accession>A0ABX4DZZ3</accession>
<organism evidence="2 3">
    <name type="scientific">Pseudomonas umsongensis</name>
    <dbReference type="NCBI Taxonomy" id="198618"/>
    <lineage>
        <taxon>Bacteria</taxon>
        <taxon>Pseudomonadati</taxon>
        <taxon>Pseudomonadota</taxon>
        <taxon>Gammaproteobacteria</taxon>
        <taxon>Pseudomonadales</taxon>
        <taxon>Pseudomonadaceae</taxon>
        <taxon>Pseudomonas</taxon>
    </lineage>
</organism>
<proteinExistence type="predicted"/>
<dbReference type="InterPro" id="IPR005153">
    <property type="entry name" value="MbtH-like_dom"/>
</dbReference>
<dbReference type="Gene3D" id="3.90.820.10">
    <property type="entry name" value="Structural Genomics, Unknown Function 30-nov-00 1gh9 Mol_id"/>
    <property type="match status" value="1"/>
</dbReference>
<evidence type="ECO:0000313" key="2">
    <source>
        <dbReference type="EMBL" id="OXR34969.1"/>
    </source>
</evidence>
<name>A0ABX4DZZ3_9PSED</name>
<reference evidence="2 3" key="1">
    <citation type="submission" date="2017-06" db="EMBL/GenBank/DDBJ databases">
        <authorList>
            <person name="Furmanczyk E.M."/>
        </authorList>
    </citation>
    <scope>NUCLEOTIDE SEQUENCE [LARGE SCALE GENOMIC DNA]</scope>
    <source>
        <strain evidence="2 3">DSM 16611</strain>
    </source>
</reference>
<evidence type="ECO:0000259" key="1">
    <source>
        <dbReference type="SMART" id="SM00923"/>
    </source>
</evidence>
<dbReference type="SMART" id="SM00923">
    <property type="entry name" value="MbtH"/>
    <property type="match status" value="1"/>
</dbReference>
<gene>
    <name evidence="2" type="ORF">PSUM_03505</name>
</gene>
<evidence type="ECO:0000313" key="3">
    <source>
        <dbReference type="Proteomes" id="UP000215455"/>
    </source>
</evidence>
<dbReference type="Pfam" id="PF03621">
    <property type="entry name" value="MbtH"/>
    <property type="match status" value="1"/>
</dbReference>
<dbReference type="RefSeq" id="WP_083348976.1">
    <property type="nucleotide sequence ID" value="NZ_CP044409.1"/>
</dbReference>
<dbReference type="InterPro" id="IPR037407">
    <property type="entry name" value="MLP_fam"/>
</dbReference>
<sequence>MTNPFEIESGIFYVLVNNEGQHSLWPDCVATPAGWQRVFGPDSRDNCLSFIGENWIDLKPKSLI</sequence>
<comment type="caution">
    <text evidence="2">The sequence shown here is derived from an EMBL/GenBank/DDBJ whole genome shotgun (WGS) entry which is preliminary data.</text>
</comment>
<dbReference type="Proteomes" id="UP000215455">
    <property type="component" value="Unassembled WGS sequence"/>
</dbReference>
<dbReference type="EMBL" id="NIWU01000001">
    <property type="protein sequence ID" value="OXR34969.1"/>
    <property type="molecule type" value="Genomic_DNA"/>
</dbReference>
<dbReference type="PANTHER" id="PTHR38444">
    <property type="entry name" value="ENTEROBACTIN BIOSYNTHESIS PROTEIN YBDZ"/>
    <property type="match status" value="1"/>
</dbReference>
<dbReference type="InterPro" id="IPR038020">
    <property type="entry name" value="MbtH-like_sf"/>
</dbReference>
<protein>
    <submittedName>
        <fullName evidence="2">MbtH family protein</fullName>
    </submittedName>
</protein>